<evidence type="ECO:0000256" key="1">
    <source>
        <dbReference type="ARBA" id="ARBA00004141"/>
    </source>
</evidence>
<evidence type="ECO:0000256" key="3">
    <source>
        <dbReference type="ARBA" id="ARBA00022989"/>
    </source>
</evidence>
<dbReference type="RefSeq" id="WP_092067010.1">
    <property type="nucleotide sequence ID" value="NZ_FOJU01000009.1"/>
</dbReference>
<dbReference type="Proteomes" id="UP000198796">
    <property type="component" value="Unassembled WGS sequence"/>
</dbReference>
<comment type="subcellular location">
    <subcellularLocation>
        <location evidence="1">Membrane</location>
        <topology evidence="1">Multi-pass membrane protein</topology>
    </subcellularLocation>
</comment>
<keyword evidence="8" id="KW-1185">Reference proteome</keyword>
<dbReference type="Pfam" id="PF01694">
    <property type="entry name" value="Rhomboid"/>
    <property type="match status" value="1"/>
</dbReference>
<feature type="transmembrane region" description="Helical" evidence="5">
    <location>
        <begin position="78"/>
        <end position="100"/>
    </location>
</feature>
<dbReference type="STRING" id="871651.SAMN05421688_3468"/>
<gene>
    <name evidence="7" type="ORF">SAMN05421688_3468</name>
</gene>
<dbReference type="AlphaFoldDB" id="A0A1I0Z0L5"/>
<dbReference type="SUPFAM" id="SSF144091">
    <property type="entry name" value="Rhomboid-like"/>
    <property type="match status" value="1"/>
</dbReference>
<dbReference type="GO" id="GO:0016020">
    <property type="term" value="C:membrane"/>
    <property type="evidence" value="ECO:0007669"/>
    <property type="project" value="UniProtKB-SubCell"/>
</dbReference>
<evidence type="ECO:0000313" key="8">
    <source>
        <dbReference type="Proteomes" id="UP000198796"/>
    </source>
</evidence>
<proteinExistence type="predicted"/>
<feature type="transmembrane region" description="Helical" evidence="5">
    <location>
        <begin position="170"/>
        <end position="189"/>
    </location>
</feature>
<evidence type="ECO:0000256" key="4">
    <source>
        <dbReference type="ARBA" id="ARBA00023136"/>
    </source>
</evidence>
<feature type="transmembrane region" description="Helical" evidence="5">
    <location>
        <begin position="195"/>
        <end position="217"/>
    </location>
</feature>
<keyword evidence="7" id="KW-0378">Hydrolase</keyword>
<dbReference type="EMBL" id="FOJU01000009">
    <property type="protein sequence ID" value="SFB18150.1"/>
    <property type="molecule type" value="Genomic_DNA"/>
</dbReference>
<dbReference type="Gene3D" id="1.20.1540.10">
    <property type="entry name" value="Rhomboid-like"/>
    <property type="match status" value="1"/>
</dbReference>
<keyword evidence="2 5" id="KW-0812">Transmembrane</keyword>
<evidence type="ECO:0000256" key="2">
    <source>
        <dbReference type="ARBA" id="ARBA00022692"/>
    </source>
</evidence>
<keyword evidence="4 5" id="KW-0472">Membrane</keyword>
<dbReference type="OrthoDB" id="7836448at2"/>
<organism evidence="7 8">
    <name type="scientific">Poseidonocella pacifica</name>
    <dbReference type="NCBI Taxonomy" id="871651"/>
    <lineage>
        <taxon>Bacteria</taxon>
        <taxon>Pseudomonadati</taxon>
        <taxon>Pseudomonadota</taxon>
        <taxon>Alphaproteobacteria</taxon>
        <taxon>Rhodobacterales</taxon>
        <taxon>Roseobacteraceae</taxon>
        <taxon>Poseidonocella</taxon>
    </lineage>
</organism>
<dbReference type="GO" id="GO:0004252">
    <property type="term" value="F:serine-type endopeptidase activity"/>
    <property type="evidence" value="ECO:0007669"/>
    <property type="project" value="InterPro"/>
</dbReference>
<protein>
    <submittedName>
        <fullName evidence="7">Membrane associated serine protease, rhomboid family</fullName>
    </submittedName>
</protein>
<feature type="transmembrane region" description="Helical" evidence="5">
    <location>
        <begin position="138"/>
        <end position="158"/>
    </location>
</feature>
<feature type="transmembrane region" description="Helical" evidence="5">
    <location>
        <begin position="12"/>
        <end position="33"/>
    </location>
</feature>
<reference evidence="7 8" key="1">
    <citation type="submission" date="2016-10" db="EMBL/GenBank/DDBJ databases">
        <authorList>
            <person name="de Groot N.N."/>
        </authorList>
    </citation>
    <scope>NUCLEOTIDE SEQUENCE [LARGE SCALE GENOMIC DNA]</scope>
    <source>
        <strain evidence="7 8">DSM 29316</strain>
    </source>
</reference>
<dbReference type="GO" id="GO:0006508">
    <property type="term" value="P:proteolysis"/>
    <property type="evidence" value="ECO:0007669"/>
    <property type="project" value="UniProtKB-KW"/>
</dbReference>
<keyword evidence="7" id="KW-0645">Protease</keyword>
<accession>A0A1I0Z0L5</accession>
<sequence length="227" mass="24334">MHDNDASPVNPLPPVVWALFLLIFGVEIILSLASRGLIGGAGGVGWRLEALSSYGFSNEWMSFAVERGALGLDTLKRFVTYSFVHGAFTQTLFVGVFLLALGKFVGEVFHPVALLALFILSGIGGALVFWVFGPEQGWLIGGFPSVYGLIGGFTYLMWLRLGALGQTQLMAFRLVGVLLAIQLLFGLLFGGGSDWIADLGGFATGFLFSILLAPGGLSRLLAKMRQR</sequence>
<evidence type="ECO:0000259" key="6">
    <source>
        <dbReference type="Pfam" id="PF01694"/>
    </source>
</evidence>
<name>A0A1I0Z0L5_9RHOB</name>
<feature type="transmembrane region" description="Helical" evidence="5">
    <location>
        <begin position="112"/>
        <end position="132"/>
    </location>
</feature>
<keyword evidence="3 5" id="KW-1133">Transmembrane helix</keyword>
<dbReference type="InterPro" id="IPR035952">
    <property type="entry name" value="Rhomboid-like_sf"/>
</dbReference>
<dbReference type="InterPro" id="IPR022764">
    <property type="entry name" value="Peptidase_S54_rhomboid_dom"/>
</dbReference>
<evidence type="ECO:0000313" key="7">
    <source>
        <dbReference type="EMBL" id="SFB18150.1"/>
    </source>
</evidence>
<feature type="domain" description="Peptidase S54 rhomboid" evidence="6">
    <location>
        <begin position="75"/>
        <end position="213"/>
    </location>
</feature>
<evidence type="ECO:0000256" key="5">
    <source>
        <dbReference type="SAM" id="Phobius"/>
    </source>
</evidence>